<sequence length="68" mass="7640">MPQQLERTNGIVRQQTGIGHRRQNKFGKNWELSSSDGKVAGELFQLDLGSPVARKIVQLHWAELALAE</sequence>
<evidence type="ECO:0000313" key="2">
    <source>
        <dbReference type="Proteomes" id="UP000269154"/>
    </source>
</evidence>
<name>A0A3N6RHL1_9CYAN</name>
<organism evidence="1 2">
    <name type="scientific">Okeania hirsuta</name>
    <dbReference type="NCBI Taxonomy" id="1458930"/>
    <lineage>
        <taxon>Bacteria</taxon>
        <taxon>Bacillati</taxon>
        <taxon>Cyanobacteriota</taxon>
        <taxon>Cyanophyceae</taxon>
        <taxon>Oscillatoriophycideae</taxon>
        <taxon>Oscillatoriales</taxon>
        <taxon>Microcoleaceae</taxon>
        <taxon>Okeania</taxon>
    </lineage>
</organism>
<evidence type="ECO:0000313" key="1">
    <source>
        <dbReference type="EMBL" id="RQH43369.1"/>
    </source>
</evidence>
<proteinExistence type="predicted"/>
<gene>
    <name evidence="1" type="ORF">D5R40_12915</name>
</gene>
<accession>A0A3N6RHL1</accession>
<keyword evidence="2" id="KW-1185">Reference proteome</keyword>
<dbReference type="AlphaFoldDB" id="A0A3N6RHL1"/>
<reference evidence="1 2" key="1">
    <citation type="journal article" date="2018" name="ACS Chem. Biol.">
        <title>Ketoreductase domain dysfunction expands chemodiversity: malyngamide biosynthesis in the cyanobacterium Okeania hirsuta.</title>
        <authorList>
            <person name="Moss N.A."/>
            <person name="Leao T."/>
            <person name="Rankin M."/>
            <person name="McCullough T.M."/>
            <person name="Qu P."/>
            <person name="Korobeynikov A."/>
            <person name="Smith J.L."/>
            <person name="Gerwick L."/>
            <person name="Gerwick W.H."/>
        </authorList>
    </citation>
    <scope>NUCLEOTIDE SEQUENCE [LARGE SCALE GENOMIC DNA]</scope>
    <source>
        <strain evidence="1 2">PAB10Feb10-1</strain>
    </source>
</reference>
<protein>
    <submittedName>
        <fullName evidence="1">Uncharacterized protein</fullName>
    </submittedName>
</protein>
<dbReference type="EMBL" id="RCBY01000062">
    <property type="protein sequence ID" value="RQH43369.1"/>
    <property type="molecule type" value="Genomic_DNA"/>
</dbReference>
<dbReference type="Proteomes" id="UP000269154">
    <property type="component" value="Unassembled WGS sequence"/>
</dbReference>
<comment type="caution">
    <text evidence="1">The sequence shown here is derived from an EMBL/GenBank/DDBJ whole genome shotgun (WGS) entry which is preliminary data.</text>
</comment>